<accession>A0AAE3W7Q1</accession>
<dbReference type="RefSeq" id="WP_307245979.1">
    <property type="nucleotide sequence ID" value="NZ_JAUSUZ010000001.1"/>
</dbReference>
<protein>
    <submittedName>
        <fullName evidence="1">Uncharacterized protein</fullName>
    </submittedName>
</protein>
<gene>
    <name evidence="1" type="ORF">J2S42_006868</name>
</gene>
<dbReference type="Proteomes" id="UP001240236">
    <property type="component" value="Unassembled WGS sequence"/>
</dbReference>
<evidence type="ECO:0000313" key="2">
    <source>
        <dbReference type="Proteomes" id="UP001240236"/>
    </source>
</evidence>
<sequence>MGDSIRIITPQAYPLWAAEVPSHSDEQPLMTSEGEVVTEDLVDFIFPHTYRVIAWEHVVGRDGSQGALPILAGTQATSDQTYQYAEEREDAENLARLRIREHLRRKKSISA</sequence>
<keyword evidence="2" id="KW-1185">Reference proteome</keyword>
<reference evidence="1 2" key="1">
    <citation type="submission" date="2023-07" db="EMBL/GenBank/DDBJ databases">
        <title>Sequencing the genomes of 1000 actinobacteria strains.</title>
        <authorList>
            <person name="Klenk H.-P."/>
        </authorList>
    </citation>
    <scope>NUCLEOTIDE SEQUENCE [LARGE SCALE GENOMIC DNA]</scope>
    <source>
        <strain evidence="1 2">DSM 44709</strain>
    </source>
</reference>
<comment type="caution">
    <text evidence="1">The sequence shown here is derived from an EMBL/GenBank/DDBJ whole genome shotgun (WGS) entry which is preliminary data.</text>
</comment>
<dbReference type="EMBL" id="JAUSUZ010000001">
    <property type="protein sequence ID" value="MDQ0370199.1"/>
    <property type="molecule type" value="Genomic_DNA"/>
</dbReference>
<name>A0AAE3W7Q1_9ACTN</name>
<organism evidence="1 2">
    <name type="scientific">Catenuloplanes indicus</name>
    <dbReference type="NCBI Taxonomy" id="137267"/>
    <lineage>
        <taxon>Bacteria</taxon>
        <taxon>Bacillati</taxon>
        <taxon>Actinomycetota</taxon>
        <taxon>Actinomycetes</taxon>
        <taxon>Micromonosporales</taxon>
        <taxon>Micromonosporaceae</taxon>
        <taxon>Catenuloplanes</taxon>
    </lineage>
</organism>
<proteinExistence type="predicted"/>
<dbReference type="AlphaFoldDB" id="A0AAE3W7Q1"/>
<evidence type="ECO:0000313" key="1">
    <source>
        <dbReference type="EMBL" id="MDQ0370199.1"/>
    </source>
</evidence>